<dbReference type="WBParaSite" id="HPLM_0000674201-mRNA-1">
    <property type="protein sequence ID" value="HPLM_0000674201-mRNA-1"/>
    <property type="gene ID" value="HPLM_0000674201"/>
</dbReference>
<dbReference type="AlphaFoldDB" id="A0A0N4W911"/>
<proteinExistence type="predicted"/>
<sequence length="211" mass="24289">LNRIVEMIPFANGLRFLFEGKNLLLWMALSVAYMVVLPFINRSHPYNTVAAAYIPSPVITDDEEKETAHYVTLMVPIHNITFVVVLLSLYTILCVYIIRIPRTAKGRNYKVQVQLFIQVFLICSTTAVAAILHVLMIFFTVSRNAVVLANVLWQLSHGLHGIIYLSFNHDIRYEVLKMFPRKKQGSSTRTVSINTWARAEITGPRFWMRKF</sequence>
<reference evidence="2" key="1">
    <citation type="submission" date="2017-02" db="UniProtKB">
        <authorList>
            <consortium name="WormBaseParasite"/>
        </authorList>
    </citation>
    <scope>IDENTIFICATION</scope>
</reference>
<keyword evidence="1" id="KW-0472">Membrane</keyword>
<dbReference type="Pfam" id="PF10321">
    <property type="entry name" value="7TM_GPCR_Srt"/>
    <property type="match status" value="1"/>
</dbReference>
<feature type="transmembrane region" description="Helical" evidence="1">
    <location>
        <begin position="80"/>
        <end position="98"/>
    </location>
</feature>
<keyword evidence="1" id="KW-1133">Transmembrane helix</keyword>
<dbReference type="Gene3D" id="1.20.1070.10">
    <property type="entry name" value="Rhodopsin 7-helix transmembrane proteins"/>
    <property type="match status" value="1"/>
</dbReference>
<keyword evidence="1" id="KW-0812">Transmembrane</keyword>
<dbReference type="InterPro" id="IPR019425">
    <property type="entry name" value="7TM_GPCR_serpentine_rcpt_Srt"/>
</dbReference>
<evidence type="ECO:0000313" key="2">
    <source>
        <dbReference type="WBParaSite" id="HPLM_0000674201-mRNA-1"/>
    </source>
</evidence>
<evidence type="ECO:0000256" key="1">
    <source>
        <dbReference type="SAM" id="Phobius"/>
    </source>
</evidence>
<organism evidence="2">
    <name type="scientific">Haemonchus placei</name>
    <name type="common">Barber's pole worm</name>
    <dbReference type="NCBI Taxonomy" id="6290"/>
    <lineage>
        <taxon>Eukaryota</taxon>
        <taxon>Metazoa</taxon>
        <taxon>Ecdysozoa</taxon>
        <taxon>Nematoda</taxon>
        <taxon>Chromadorea</taxon>
        <taxon>Rhabditida</taxon>
        <taxon>Rhabditina</taxon>
        <taxon>Rhabditomorpha</taxon>
        <taxon>Strongyloidea</taxon>
        <taxon>Trichostrongylidae</taxon>
        <taxon>Haemonchus</taxon>
    </lineage>
</organism>
<protein>
    <submittedName>
        <fullName evidence="2">G protein-coupled receptor</fullName>
    </submittedName>
</protein>
<feature type="transmembrane region" description="Helical" evidence="1">
    <location>
        <begin position="23"/>
        <end position="40"/>
    </location>
</feature>
<dbReference type="PANTHER" id="PTHR23021">
    <property type="entry name" value="SERPENTINE RECEPTOR, CLASS T"/>
    <property type="match status" value="1"/>
</dbReference>
<dbReference type="OMA" id="TILCICA"/>
<feature type="transmembrane region" description="Helical" evidence="1">
    <location>
        <begin position="145"/>
        <end position="167"/>
    </location>
</feature>
<name>A0A0N4W911_HAEPC</name>
<dbReference type="PANTHER" id="PTHR23021:SF11">
    <property type="entry name" value="SERPENTINE RECEPTOR, CLASS T"/>
    <property type="match status" value="1"/>
</dbReference>
<accession>A0A0N4W911</accession>
<feature type="transmembrane region" description="Helical" evidence="1">
    <location>
        <begin position="119"/>
        <end position="139"/>
    </location>
</feature>
<dbReference type="SUPFAM" id="SSF81321">
    <property type="entry name" value="Family A G protein-coupled receptor-like"/>
    <property type="match status" value="1"/>
</dbReference>